<keyword evidence="4 16" id="KW-0597">Phosphoprotein</keyword>
<evidence type="ECO:0000256" key="5">
    <source>
        <dbReference type="ARBA" id="ARBA00022630"/>
    </source>
</evidence>
<keyword evidence="19" id="KW-1185">Reference proteome</keyword>
<evidence type="ECO:0000256" key="7">
    <source>
        <dbReference type="ARBA" id="ARBA00022692"/>
    </source>
</evidence>
<evidence type="ECO:0000256" key="1">
    <source>
        <dbReference type="ARBA" id="ARBA00022448"/>
    </source>
</evidence>
<dbReference type="HAMAP" id="MF_00427">
    <property type="entry name" value="NqrC"/>
    <property type="match status" value="1"/>
</dbReference>
<evidence type="ECO:0000256" key="12">
    <source>
        <dbReference type="ARBA" id="ARBA00023065"/>
    </source>
</evidence>
<keyword evidence="7 16" id="KW-0812">Transmembrane</keyword>
<keyword evidence="2 16" id="KW-1003">Cell membrane</keyword>
<evidence type="ECO:0000256" key="10">
    <source>
        <dbReference type="ARBA" id="ARBA00023027"/>
    </source>
</evidence>
<dbReference type="Pfam" id="PF04205">
    <property type="entry name" value="FMN_bind"/>
    <property type="match status" value="1"/>
</dbReference>
<keyword evidence="8 16" id="KW-1278">Translocase</keyword>
<keyword evidence="11 16" id="KW-0915">Sodium</keyword>
<evidence type="ECO:0000313" key="18">
    <source>
        <dbReference type="EMBL" id="MEQ2546138.1"/>
    </source>
</evidence>
<keyword evidence="15 16" id="KW-0739">Sodium transport</keyword>
<accession>A0ABV1H1C1</accession>
<keyword evidence="1 16" id="KW-0813">Transport</keyword>
<comment type="subcellular location">
    <subcellularLocation>
        <location evidence="16">Cell membrane</location>
        <topology evidence="16">Single-pass membrane protein</topology>
    </subcellularLocation>
</comment>
<evidence type="ECO:0000256" key="16">
    <source>
        <dbReference type="HAMAP-Rule" id="MF_00427"/>
    </source>
</evidence>
<name>A0ABV1H1C1_9BACT</name>
<protein>
    <recommendedName>
        <fullName evidence="16">Na(+)-translocating NADH-quinone reductase subunit C</fullName>
        <shortName evidence="16">Na(+)-NQR subunit C</shortName>
        <shortName evidence="16">Na(+)-translocating NQR subunit C</shortName>
        <ecNumber evidence="16">7.2.1.1</ecNumber>
    </recommendedName>
    <alternativeName>
        <fullName evidence="16">NQR complex subunit C</fullName>
    </alternativeName>
    <alternativeName>
        <fullName evidence="16">NQR-1 subunit C</fullName>
    </alternativeName>
</protein>
<comment type="caution">
    <text evidence="16">Lacks conserved residue(s) required for the propagation of feature annotation.</text>
</comment>
<comment type="caution">
    <text evidence="18">The sequence shown here is derived from an EMBL/GenBank/DDBJ whole genome shotgun (WGS) entry which is preliminary data.</text>
</comment>
<comment type="similarity">
    <text evidence="16">Belongs to the NqrC family.</text>
</comment>
<keyword evidence="14 16" id="KW-0472">Membrane</keyword>
<evidence type="ECO:0000313" key="19">
    <source>
        <dbReference type="Proteomes" id="UP001460202"/>
    </source>
</evidence>
<dbReference type="Pfam" id="PF21349">
    <property type="entry name" value="RUBY_RBDX"/>
    <property type="match status" value="1"/>
</dbReference>
<feature type="modified residue" description="FMN phosphoryl threonine" evidence="16">
    <location>
        <position position="238"/>
    </location>
</feature>
<evidence type="ECO:0000256" key="11">
    <source>
        <dbReference type="ARBA" id="ARBA00023053"/>
    </source>
</evidence>
<evidence type="ECO:0000256" key="14">
    <source>
        <dbReference type="ARBA" id="ARBA00023136"/>
    </source>
</evidence>
<evidence type="ECO:0000256" key="6">
    <source>
        <dbReference type="ARBA" id="ARBA00022643"/>
    </source>
</evidence>
<organism evidence="18 19">
    <name type="scientific">Alistipes intestinihominis</name>
    <dbReference type="NCBI Taxonomy" id="3133172"/>
    <lineage>
        <taxon>Bacteria</taxon>
        <taxon>Pseudomonadati</taxon>
        <taxon>Bacteroidota</taxon>
        <taxon>Bacteroidia</taxon>
        <taxon>Bacteroidales</taxon>
        <taxon>Rikenellaceae</taxon>
        <taxon>Alistipes</taxon>
    </lineage>
</organism>
<dbReference type="EC" id="7.2.1.1" evidence="16"/>
<keyword evidence="10 16" id="KW-0520">NAD</keyword>
<dbReference type="NCBIfam" id="TIGR01938">
    <property type="entry name" value="nqrC"/>
    <property type="match status" value="1"/>
</dbReference>
<evidence type="ECO:0000256" key="2">
    <source>
        <dbReference type="ARBA" id="ARBA00022475"/>
    </source>
</evidence>
<evidence type="ECO:0000256" key="4">
    <source>
        <dbReference type="ARBA" id="ARBA00022553"/>
    </source>
</evidence>
<evidence type="ECO:0000256" key="9">
    <source>
        <dbReference type="ARBA" id="ARBA00022989"/>
    </source>
</evidence>
<gene>
    <name evidence="16 18" type="primary">nqrC</name>
    <name evidence="18" type="ORF">WMO46_14420</name>
</gene>
<evidence type="ECO:0000256" key="8">
    <source>
        <dbReference type="ARBA" id="ARBA00022967"/>
    </source>
</evidence>
<dbReference type="Gene3D" id="2.20.28.10">
    <property type="match status" value="1"/>
</dbReference>
<dbReference type="InterPro" id="IPR007329">
    <property type="entry name" value="FMN-bd"/>
</dbReference>
<feature type="domain" description="Rubredoxin-like" evidence="17">
    <location>
        <begin position="3"/>
        <end position="37"/>
    </location>
</feature>
<evidence type="ECO:0000256" key="3">
    <source>
        <dbReference type="ARBA" id="ARBA00022519"/>
    </source>
</evidence>
<comment type="cofactor">
    <cofactor evidence="16">
        <name>FMN</name>
        <dbReference type="ChEBI" id="CHEBI:58210"/>
    </cofactor>
</comment>
<dbReference type="PROSITE" id="PS50903">
    <property type="entry name" value="RUBREDOXIN_LIKE"/>
    <property type="match status" value="1"/>
</dbReference>
<dbReference type="InterPro" id="IPR024934">
    <property type="entry name" value="Rubredoxin-like_dom"/>
</dbReference>
<keyword evidence="13 16" id="KW-0830">Ubiquinone</keyword>
<evidence type="ECO:0000256" key="13">
    <source>
        <dbReference type="ARBA" id="ARBA00023075"/>
    </source>
</evidence>
<dbReference type="RefSeq" id="WP_195497180.1">
    <property type="nucleotide sequence ID" value="NZ_JBBMFL010000022.1"/>
</dbReference>
<evidence type="ECO:0000256" key="15">
    <source>
        <dbReference type="ARBA" id="ARBA00023201"/>
    </source>
</evidence>
<dbReference type="PANTHER" id="PTHR37838:SF1">
    <property type="entry name" value="NA(+)-TRANSLOCATING NADH-QUINONE REDUCTASE SUBUNIT C"/>
    <property type="match status" value="1"/>
</dbReference>
<keyword evidence="12 16" id="KW-0406">Ion transport</keyword>
<dbReference type="SUPFAM" id="SSF57802">
    <property type="entry name" value="Rubredoxin-like"/>
    <property type="match status" value="1"/>
</dbReference>
<dbReference type="PANTHER" id="PTHR37838">
    <property type="entry name" value="NA(+)-TRANSLOCATING NADH-QUINONE REDUCTASE SUBUNIT C"/>
    <property type="match status" value="1"/>
</dbReference>
<keyword evidence="9 16" id="KW-1133">Transmembrane helix</keyword>
<dbReference type="InterPro" id="IPR048574">
    <property type="entry name" value="RUBY_RBDX"/>
</dbReference>
<comment type="function">
    <text evidence="16">NQR complex catalyzes the reduction of ubiquinone-1 to ubiquinol by two successive reactions, coupled with the transport of Na(+) ions from the cytoplasm to the periplasm. NqrA to NqrE are probably involved in the second step, the conversion of ubisemiquinone to ubiquinol.</text>
</comment>
<sequence length="283" mass="30543">MATKKFKCNVCGYIHEGDAAPANCPVCGVPASEFTELKQEKKGLFSDKNGNAYIIMYSTVMVVVVAVLLAVAALALKPRQDANDLNEKKQNILASLSALDKSYDEYIDAYVVDKEGKRIEGEEVFALLNDLPDTFKKGKFPIFEAKDGRVVIPVTGMGLWGPVWGYVALEKDMNTVAGIIMAHKGETPGLGAEIATPKYQARFVGKTIFEGDEFVSVKLRKGGAKDPAHEVDAISGGTKTSDGVTEMLYNSLENYLPLLEAKRAAGAAPAAEVSNEENVENNE</sequence>
<keyword evidence="3" id="KW-0997">Cell inner membrane</keyword>
<dbReference type="EMBL" id="JBBMFL010000022">
    <property type="protein sequence ID" value="MEQ2546138.1"/>
    <property type="molecule type" value="Genomic_DNA"/>
</dbReference>
<feature type="transmembrane region" description="Helical" evidence="16">
    <location>
        <begin position="54"/>
        <end position="76"/>
    </location>
</feature>
<proteinExistence type="inferred from homology"/>
<keyword evidence="5 16" id="KW-0285">Flavoprotein</keyword>
<keyword evidence="6 16" id="KW-0288">FMN</keyword>
<dbReference type="SMART" id="SM00900">
    <property type="entry name" value="FMN_bind"/>
    <property type="match status" value="1"/>
</dbReference>
<dbReference type="Proteomes" id="UP001460202">
    <property type="component" value="Unassembled WGS sequence"/>
</dbReference>
<reference evidence="18 19" key="1">
    <citation type="submission" date="2024-03" db="EMBL/GenBank/DDBJ databases">
        <title>Human intestinal bacterial collection.</title>
        <authorList>
            <person name="Pauvert C."/>
            <person name="Hitch T.C.A."/>
            <person name="Clavel T."/>
        </authorList>
    </citation>
    <scope>NUCLEOTIDE SEQUENCE [LARGE SCALE GENOMIC DNA]</scope>
    <source>
        <strain evidence="18 19">CLA-KB-H122</strain>
    </source>
</reference>
<evidence type="ECO:0000259" key="17">
    <source>
        <dbReference type="PROSITE" id="PS50903"/>
    </source>
</evidence>
<dbReference type="InterPro" id="IPR010204">
    <property type="entry name" value="NqrC"/>
</dbReference>
<comment type="catalytic activity">
    <reaction evidence="16">
        <text>a ubiquinone + n Na(+)(in) + NADH + H(+) = a ubiquinol + n Na(+)(out) + NAD(+)</text>
        <dbReference type="Rhea" id="RHEA:47748"/>
        <dbReference type="Rhea" id="RHEA-COMP:9565"/>
        <dbReference type="Rhea" id="RHEA-COMP:9566"/>
        <dbReference type="ChEBI" id="CHEBI:15378"/>
        <dbReference type="ChEBI" id="CHEBI:16389"/>
        <dbReference type="ChEBI" id="CHEBI:17976"/>
        <dbReference type="ChEBI" id="CHEBI:29101"/>
        <dbReference type="ChEBI" id="CHEBI:57540"/>
        <dbReference type="ChEBI" id="CHEBI:57945"/>
        <dbReference type="EC" id="7.2.1.1"/>
    </reaction>
</comment>
<comment type="subunit">
    <text evidence="16">Composed of six subunits; NqrA, NqrB, NqrC, NqrD, NqrE and NqrF.</text>
</comment>
<dbReference type="CDD" id="cd00729">
    <property type="entry name" value="rubredoxin_SM"/>
    <property type="match status" value="1"/>
</dbReference>